<dbReference type="AlphaFoldDB" id="A0A6A1WM14"/>
<dbReference type="SUPFAM" id="SSF56112">
    <property type="entry name" value="Protein kinase-like (PK-like)"/>
    <property type="match status" value="1"/>
</dbReference>
<evidence type="ECO:0000313" key="2">
    <source>
        <dbReference type="Proteomes" id="UP000516437"/>
    </source>
</evidence>
<dbReference type="InterPro" id="IPR051564">
    <property type="entry name" value="LRR_receptor-like_kinase"/>
</dbReference>
<evidence type="ECO:0008006" key="3">
    <source>
        <dbReference type="Google" id="ProtNLM"/>
    </source>
</evidence>
<dbReference type="PANTHER" id="PTHR48055:SF55">
    <property type="entry name" value="PROTEIN KINASE DOMAIN-CONTAINING PROTEIN"/>
    <property type="match status" value="1"/>
</dbReference>
<dbReference type="GO" id="GO:0016020">
    <property type="term" value="C:membrane"/>
    <property type="evidence" value="ECO:0007669"/>
    <property type="project" value="TreeGrafter"/>
</dbReference>
<gene>
    <name evidence="1" type="ORF">CJ030_MR1G003752</name>
</gene>
<name>A0A6A1WM14_9ROSI</name>
<organism evidence="1 2">
    <name type="scientific">Morella rubra</name>
    <name type="common">Chinese bayberry</name>
    <dbReference type="NCBI Taxonomy" id="262757"/>
    <lineage>
        <taxon>Eukaryota</taxon>
        <taxon>Viridiplantae</taxon>
        <taxon>Streptophyta</taxon>
        <taxon>Embryophyta</taxon>
        <taxon>Tracheophyta</taxon>
        <taxon>Spermatophyta</taxon>
        <taxon>Magnoliopsida</taxon>
        <taxon>eudicotyledons</taxon>
        <taxon>Gunneridae</taxon>
        <taxon>Pentapetalae</taxon>
        <taxon>rosids</taxon>
        <taxon>fabids</taxon>
        <taxon>Fagales</taxon>
        <taxon>Myricaceae</taxon>
        <taxon>Morella</taxon>
    </lineage>
</organism>
<reference evidence="1 2" key="1">
    <citation type="journal article" date="2019" name="Plant Biotechnol. J.">
        <title>The red bayberry genome and genetic basis of sex determination.</title>
        <authorList>
            <person name="Jia H.M."/>
            <person name="Jia H.J."/>
            <person name="Cai Q.L."/>
            <person name="Wang Y."/>
            <person name="Zhao H.B."/>
            <person name="Yang W.F."/>
            <person name="Wang G.Y."/>
            <person name="Li Y.H."/>
            <person name="Zhan D.L."/>
            <person name="Shen Y.T."/>
            <person name="Niu Q.F."/>
            <person name="Chang L."/>
            <person name="Qiu J."/>
            <person name="Zhao L."/>
            <person name="Xie H.B."/>
            <person name="Fu W.Y."/>
            <person name="Jin J."/>
            <person name="Li X.W."/>
            <person name="Jiao Y."/>
            <person name="Zhou C.C."/>
            <person name="Tu T."/>
            <person name="Chai C.Y."/>
            <person name="Gao J.L."/>
            <person name="Fan L.J."/>
            <person name="van de Weg E."/>
            <person name="Wang J.Y."/>
            <person name="Gao Z.S."/>
        </authorList>
    </citation>
    <scope>NUCLEOTIDE SEQUENCE [LARGE SCALE GENOMIC DNA]</scope>
    <source>
        <tissue evidence="1">Leaves</tissue>
    </source>
</reference>
<proteinExistence type="predicted"/>
<dbReference type="InterPro" id="IPR011009">
    <property type="entry name" value="Kinase-like_dom_sf"/>
</dbReference>
<evidence type="ECO:0000313" key="1">
    <source>
        <dbReference type="EMBL" id="KAB1226271.1"/>
    </source>
</evidence>
<dbReference type="PANTHER" id="PTHR48055">
    <property type="entry name" value="LEUCINE-RICH REPEAT RECEPTOR PROTEIN KINASE EMS1"/>
    <property type="match status" value="1"/>
</dbReference>
<dbReference type="Gene3D" id="1.10.510.10">
    <property type="entry name" value="Transferase(Phosphotransferase) domain 1"/>
    <property type="match status" value="1"/>
</dbReference>
<comment type="caution">
    <text evidence="1">The sequence shown here is derived from an EMBL/GenBank/DDBJ whole genome shotgun (WGS) entry which is preliminary data.</text>
</comment>
<keyword evidence="2" id="KW-1185">Reference proteome</keyword>
<dbReference type="Proteomes" id="UP000516437">
    <property type="component" value="Chromosome 1"/>
</dbReference>
<dbReference type="OrthoDB" id="1932546at2759"/>
<dbReference type="EMBL" id="RXIC02000019">
    <property type="protein sequence ID" value="KAB1226271.1"/>
    <property type="molecule type" value="Genomic_DNA"/>
</dbReference>
<accession>A0A6A1WM14</accession>
<sequence>MTARVGDFGLARVRFRKQVSTYGDVYSYGVLLLEMFTGRKPTDNMFKDGFTLHDFAKASLQEQVINIFDPILLSEGENGKQGEIMCPIKVKKKSQNQRMLEFDTGSWSACSVEIPRERMNMGDVVLSCIRFDGNFLEQMQTEKHFLVQVSILCLLEVVAQLILPLASNWIKGRRSLDEPLATKIRCTFMGLW</sequence>
<protein>
    <recommendedName>
        <fullName evidence="3">Protein kinase domain-containing protein</fullName>
    </recommendedName>
</protein>